<dbReference type="Proteomes" id="UP000789759">
    <property type="component" value="Unassembled WGS sequence"/>
</dbReference>
<evidence type="ECO:0000256" key="2">
    <source>
        <dbReference type="ARBA" id="ARBA00009749"/>
    </source>
</evidence>
<dbReference type="InterPro" id="IPR036739">
    <property type="entry name" value="SLC41_membr_dom_sf"/>
</dbReference>
<accession>A0A9N9EQW0</accession>
<feature type="transmembrane region" description="Helical" evidence="10">
    <location>
        <begin position="277"/>
        <end position="299"/>
    </location>
</feature>
<dbReference type="Pfam" id="PF01769">
    <property type="entry name" value="MgtE"/>
    <property type="match status" value="2"/>
</dbReference>
<feature type="transmembrane region" description="Helical" evidence="10">
    <location>
        <begin position="319"/>
        <end position="339"/>
    </location>
</feature>
<keyword evidence="13" id="KW-1185">Reference proteome</keyword>
<dbReference type="PANTHER" id="PTHR16228">
    <property type="entry name" value="DIVALENT CATION TRANSPORTER SOLUTE CARRIER FAMILY 41"/>
    <property type="match status" value="1"/>
</dbReference>
<name>A0A9N9EQW0_9GLOM</name>
<dbReference type="InterPro" id="IPR045349">
    <property type="entry name" value="SLC41A1-3"/>
</dbReference>
<proteinExistence type="inferred from homology"/>
<feature type="transmembrane region" description="Helical" evidence="10">
    <location>
        <begin position="215"/>
        <end position="236"/>
    </location>
</feature>
<keyword evidence="3" id="KW-0813">Transport</keyword>
<feature type="domain" description="SLC41A/MgtE integral membrane" evidence="11">
    <location>
        <begin position="284"/>
        <end position="405"/>
    </location>
</feature>
<evidence type="ECO:0000256" key="10">
    <source>
        <dbReference type="SAM" id="Phobius"/>
    </source>
</evidence>
<evidence type="ECO:0000256" key="8">
    <source>
        <dbReference type="ARBA" id="ARBA00023136"/>
    </source>
</evidence>
<evidence type="ECO:0000313" key="13">
    <source>
        <dbReference type="Proteomes" id="UP000789759"/>
    </source>
</evidence>
<keyword evidence="4 10" id="KW-0812">Transmembrane</keyword>
<keyword evidence="7" id="KW-0406">Ion transport</keyword>
<gene>
    <name evidence="12" type="ORF">CPELLU_LOCUS11312</name>
</gene>
<evidence type="ECO:0000256" key="1">
    <source>
        <dbReference type="ARBA" id="ARBA00004141"/>
    </source>
</evidence>
<protein>
    <submittedName>
        <fullName evidence="12">15049_t:CDS:1</fullName>
    </submittedName>
</protein>
<evidence type="ECO:0000256" key="9">
    <source>
        <dbReference type="SAM" id="MobiDB-lite"/>
    </source>
</evidence>
<feature type="transmembrane region" description="Helical" evidence="10">
    <location>
        <begin position="57"/>
        <end position="75"/>
    </location>
</feature>
<dbReference type="PANTHER" id="PTHR16228:SF7">
    <property type="entry name" value="SLC41A_MGTE INTEGRAL MEMBRANE DOMAIN-CONTAINING PROTEIN"/>
    <property type="match status" value="1"/>
</dbReference>
<dbReference type="OrthoDB" id="666972at2759"/>
<feature type="transmembrane region" description="Helical" evidence="10">
    <location>
        <begin position="388"/>
        <end position="410"/>
    </location>
</feature>
<dbReference type="SUPFAM" id="SSF161093">
    <property type="entry name" value="MgtE membrane domain-like"/>
    <property type="match status" value="2"/>
</dbReference>
<sequence>MSSLVLGWRRFQKPLKNEYVEVQTSDEEQNYDPIKSKEQKSSNVNDVQKERSLAVEAIPPILISAAGLMLAGWLLDMVQSWPVFTNVPELYILVPVLLNLKGNLEMNLASRLSTSLDNPTVRYTLIWGNLAVLQLQSLVVGAIAGLFSFIEGIIFNPSHMISYHESMSIIVVSMVCAALSSIQHLDNIACPLASSFGDLFTLIVLSSCSELLFSYLYSWVSTAMFLILAVSIPLWASMTWSNKLVRRLLIEAWTPLFVAMVISSIAGLVLEKYVDQYHGLAFLTPVLNGIIGNLGSIYASRISTRLHCGTEEDYYQSELTLFLINIPIEILILVIAWWFGIGHMNLTWSFSITYFLVSVLCVAFTLIIAKKLTLWLWHHDYDPDNYSLPYITAVVDVIGNGLLVLSYWGLSKLDKHTNMIEEQDPLYNEIHDPLQKGLKVDPLTIESLFDNSNKKHKKSHPLHEYLKPSENSLYVCYKPCLRQHPPVQ</sequence>
<evidence type="ECO:0000256" key="3">
    <source>
        <dbReference type="ARBA" id="ARBA00022448"/>
    </source>
</evidence>
<comment type="subcellular location">
    <subcellularLocation>
        <location evidence="1">Membrane</location>
        <topology evidence="1">Multi-pass membrane protein</topology>
    </subcellularLocation>
</comment>
<dbReference type="AlphaFoldDB" id="A0A9N9EQW0"/>
<reference evidence="12" key="1">
    <citation type="submission" date="2021-06" db="EMBL/GenBank/DDBJ databases">
        <authorList>
            <person name="Kallberg Y."/>
            <person name="Tangrot J."/>
            <person name="Rosling A."/>
        </authorList>
    </citation>
    <scope>NUCLEOTIDE SEQUENCE</scope>
    <source>
        <strain evidence="12">FL966</strain>
    </source>
</reference>
<dbReference type="Gene3D" id="1.10.357.20">
    <property type="entry name" value="SLC41 divalent cation transporters, integral membrane domain"/>
    <property type="match status" value="2"/>
</dbReference>
<dbReference type="GO" id="GO:0008324">
    <property type="term" value="F:monoatomic cation transmembrane transporter activity"/>
    <property type="evidence" value="ECO:0007669"/>
    <property type="project" value="InterPro"/>
</dbReference>
<dbReference type="GO" id="GO:0005886">
    <property type="term" value="C:plasma membrane"/>
    <property type="evidence" value="ECO:0007669"/>
    <property type="project" value="TreeGrafter"/>
</dbReference>
<evidence type="ECO:0000313" key="12">
    <source>
        <dbReference type="EMBL" id="CAG8691296.1"/>
    </source>
</evidence>
<organism evidence="12 13">
    <name type="scientific">Cetraspora pellucida</name>
    <dbReference type="NCBI Taxonomy" id="1433469"/>
    <lineage>
        <taxon>Eukaryota</taxon>
        <taxon>Fungi</taxon>
        <taxon>Fungi incertae sedis</taxon>
        <taxon>Mucoromycota</taxon>
        <taxon>Glomeromycotina</taxon>
        <taxon>Glomeromycetes</taxon>
        <taxon>Diversisporales</taxon>
        <taxon>Gigasporaceae</taxon>
        <taxon>Cetraspora</taxon>
    </lineage>
</organism>
<dbReference type="InterPro" id="IPR006667">
    <property type="entry name" value="SLC41_membr_dom"/>
</dbReference>
<feature type="domain" description="SLC41A/MgtE integral membrane" evidence="11">
    <location>
        <begin position="94"/>
        <end position="207"/>
    </location>
</feature>
<evidence type="ECO:0000256" key="6">
    <source>
        <dbReference type="ARBA" id="ARBA00022989"/>
    </source>
</evidence>
<feature type="transmembrane region" description="Helical" evidence="10">
    <location>
        <begin position="248"/>
        <end position="270"/>
    </location>
</feature>
<feature type="region of interest" description="Disordered" evidence="9">
    <location>
        <begin position="26"/>
        <end position="45"/>
    </location>
</feature>
<dbReference type="EMBL" id="CAJVQA010009930">
    <property type="protein sequence ID" value="CAG8691296.1"/>
    <property type="molecule type" value="Genomic_DNA"/>
</dbReference>
<evidence type="ECO:0000256" key="5">
    <source>
        <dbReference type="ARBA" id="ARBA00022842"/>
    </source>
</evidence>
<evidence type="ECO:0000259" key="11">
    <source>
        <dbReference type="Pfam" id="PF01769"/>
    </source>
</evidence>
<comment type="similarity">
    <text evidence="2">Belongs to the SLC41A transporter family.</text>
</comment>
<feature type="transmembrane region" description="Helical" evidence="10">
    <location>
        <begin position="126"/>
        <end position="150"/>
    </location>
</feature>
<keyword evidence="5" id="KW-0460">Magnesium</keyword>
<evidence type="ECO:0000256" key="7">
    <source>
        <dbReference type="ARBA" id="ARBA00023065"/>
    </source>
</evidence>
<comment type="caution">
    <text evidence="12">The sequence shown here is derived from an EMBL/GenBank/DDBJ whole genome shotgun (WGS) entry which is preliminary data.</text>
</comment>
<feature type="transmembrane region" description="Helical" evidence="10">
    <location>
        <begin position="346"/>
        <end position="368"/>
    </location>
</feature>
<keyword evidence="8 10" id="KW-0472">Membrane</keyword>
<evidence type="ECO:0000256" key="4">
    <source>
        <dbReference type="ARBA" id="ARBA00022692"/>
    </source>
</evidence>
<keyword evidence="6 10" id="KW-1133">Transmembrane helix</keyword>